<dbReference type="CDD" id="cd00761">
    <property type="entry name" value="Glyco_tranf_GTA_type"/>
    <property type="match status" value="1"/>
</dbReference>
<dbReference type="GO" id="GO:0016757">
    <property type="term" value="F:glycosyltransferase activity"/>
    <property type="evidence" value="ECO:0007669"/>
    <property type="project" value="UniProtKB-KW"/>
</dbReference>
<name>E4NEJ5_KITSK</name>
<dbReference type="Pfam" id="PF00535">
    <property type="entry name" value="Glycos_transf_2"/>
    <property type="match status" value="1"/>
</dbReference>
<comment type="pathway">
    <text evidence="7">Carotenoid biosynthesis; staphyloxanthin biosynthesis; staphyloxanthin from farnesyl diphosphate: step 4/5.</text>
</comment>
<evidence type="ECO:0000256" key="7">
    <source>
        <dbReference type="ARBA" id="ARBA00037904"/>
    </source>
</evidence>
<keyword evidence="5" id="KW-0472">Membrane</keyword>
<evidence type="ECO:0000313" key="12">
    <source>
        <dbReference type="EMBL" id="BAJ29781.1"/>
    </source>
</evidence>
<dbReference type="STRING" id="452652.KSE_39850"/>
<evidence type="ECO:0000256" key="10">
    <source>
        <dbReference type="SAM" id="MobiDB-lite"/>
    </source>
</evidence>
<reference evidence="12 13" key="1">
    <citation type="journal article" date="2010" name="DNA Res.">
        <title>Genome sequence of Kitasatospora setae NBRC 14216T: an evolutionary snapshot of the family Streptomycetaceae.</title>
        <authorList>
            <person name="Ichikawa N."/>
            <person name="Oguchi A."/>
            <person name="Ikeda H."/>
            <person name="Ishikawa J."/>
            <person name="Kitani S."/>
            <person name="Watanabe Y."/>
            <person name="Nakamura S."/>
            <person name="Katano Y."/>
            <person name="Kishi E."/>
            <person name="Sasagawa M."/>
            <person name="Ankai A."/>
            <person name="Fukui S."/>
            <person name="Hashimoto Y."/>
            <person name="Kamata S."/>
            <person name="Otoguro M."/>
            <person name="Tanikawa S."/>
            <person name="Nihira T."/>
            <person name="Horinouchi S."/>
            <person name="Ohnishi Y."/>
            <person name="Hayakawa M."/>
            <person name="Kuzuyama T."/>
            <person name="Arisawa A."/>
            <person name="Nomoto F."/>
            <person name="Miura H."/>
            <person name="Takahashi Y."/>
            <person name="Fujita N."/>
        </authorList>
    </citation>
    <scope>NUCLEOTIDE SEQUENCE [LARGE SCALE GENOMIC DNA]</scope>
    <source>
        <strain evidence="13">ATCC 33774 / DSM 43861 / JCM 3304 / KCC A-0304 / NBRC 14216 / KM-6054</strain>
    </source>
</reference>
<dbReference type="PATRIC" id="fig|452652.3.peg.3982"/>
<protein>
    <recommendedName>
        <fullName evidence="9">4,4'-diaponeurosporenoate glycosyltransferase</fullName>
    </recommendedName>
</protein>
<accession>E4NEJ5</accession>
<dbReference type="InterPro" id="IPR001173">
    <property type="entry name" value="Glyco_trans_2-like"/>
</dbReference>
<evidence type="ECO:0000256" key="4">
    <source>
        <dbReference type="ARBA" id="ARBA00022679"/>
    </source>
</evidence>
<dbReference type="RefSeq" id="WP_014137086.1">
    <property type="nucleotide sequence ID" value="NC_016109.1"/>
</dbReference>
<proteinExistence type="inferred from homology"/>
<evidence type="ECO:0000256" key="5">
    <source>
        <dbReference type="ARBA" id="ARBA00023136"/>
    </source>
</evidence>
<evidence type="ECO:0000259" key="11">
    <source>
        <dbReference type="Pfam" id="PF00535"/>
    </source>
</evidence>
<comment type="subcellular location">
    <subcellularLocation>
        <location evidence="1">Cell membrane</location>
    </subcellularLocation>
</comment>
<comment type="function">
    <text evidence="6">Catalyzes the glycosylation of 4,4'-diaponeurosporenoate, i.e. the esterification of glucose at the C1'' position with the carboxyl group of 4,4'-diaponeurosporenic acid, to form glycosyl-4,4'-diaponeurosporenoate. This is a step in the biosynthesis of staphyloxanthin, an orange pigment present in most staphylococci strains.</text>
</comment>
<keyword evidence="3" id="KW-0328">Glycosyltransferase</keyword>
<feature type="compositionally biased region" description="Basic and acidic residues" evidence="10">
    <location>
        <begin position="20"/>
        <end position="31"/>
    </location>
</feature>
<sequence>MTAPRRAEPPTTEPPTAEPRGTEPRGTEPRGTEPTTTELWVVVPAYQEADRIGGTLRALAAQRDRDFTLLVVDNGSTDSTAEQVLAFARTAPFPVHLITEPEKGVGCAVDTAFRHAIGRGATLLARTDADCLPEPGWAGAARAALRASGGLVCGRVTARRDEHGPAGRAVFRVLVALGALFGRIRPAHRRRHGYLTPYRMHAGNNMAITAALYLATGGMPRRPSPTDRAFINLVRRRTTAIVHRPDMVVQNSTRRIRAYGLRGTARWYLERGAGRRDADVR</sequence>
<keyword evidence="2" id="KW-1003">Cell membrane</keyword>
<dbReference type="SUPFAM" id="SSF53448">
    <property type="entry name" value="Nucleotide-diphospho-sugar transferases"/>
    <property type="match status" value="1"/>
</dbReference>
<evidence type="ECO:0000256" key="3">
    <source>
        <dbReference type="ARBA" id="ARBA00022676"/>
    </source>
</evidence>
<evidence type="ECO:0000256" key="1">
    <source>
        <dbReference type="ARBA" id="ARBA00004236"/>
    </source>
</evidence>
<dbReference type="EMBL" id="AP010968">
    <property type="protein sequence ID" value="BAJ29781.1"/>
    <property type="molecule type" value="Genomic_DNA"/>
</dbReference>
<dbReference type="PANTHER" id="PTHR43646:SF2">
    <property type="entry name" value="GLYCOSYLTRANSFERASE 2-LIKE DOMAIN-CONTAINING PROTEIN"/>
    <property type="match status" value="1"/>
</dbReference>
<keyword evidence="4" id="KW-0808">Transferase</keyword>
<feature type="region of interest" description="Disordered" evidence="10">
    <location>
        <begin position="1"/>
        <end position="36"/>
    </location>
</feature>
<evidence type="ECO:0000256" key="6">
    <source>
        <dbReference type="ARBA" id="ARBA00037281"/>
    </source>
</evidence>
<evidence type="ECO:0000256" key="8">
    <source>
        <dbReference type="ARBA" id="ARBA00038120"/>
    </source>
</evidence>
<dbReference type="eggNOG" id="COG0463">
    <property type="taxonomic scope" value="Bacteria"/>
</dbReference>
<dbReference type="GO" id="GO:0005886">
    <property type="term" value="C:plasma membrane"/>
    <property type="evidence" value="ECO:0007669"/>
    <property type="project" value="UniProtKB-SubCell"/>
</dbReference>
<keyword evidence="13" id="KW-1185">Reference proteome</keyword>
<dbReference type="AlphaFoldDB" id="E4NEJ5"/>
<dbReference type="Gene3D" id="3.90.550.10">
    <property type="entry name" value="Spore Coat Polysaccharide Biosynthesis Protein SpsA, Chain A"/>
    <property type="match status" value="1"/>
</dbReference>
<dbReference type="Proteomes" id="UP000007076">
    <property type="component" value="Chromosome"/>
</dbReference>
<evidence type="ECO:0000256" key="9">
    <source>
        <dbReference type="ARBA" id="ARBA00040345"/>
    </source>
</evidence>
<feature type="domain" description="Glycosyltransferase 2-like" evidence="11">
    <location>
        <begin position="41"/>
        <end position="170"/>
    </location>
</feature>
<organism evidence="12 13">
    <name type="scientific">Kitasatospora setae (strain ATCC 33774 / DSM 43861 / JCM 3304 / KCC A-0304 / NBRC 14216 / KM-6054)</name>
    <name type="common">Streptomyces setae</name>
    <dbReference type="NCBI Taxonomy" id="452652"/>
    <lineage>
        <taxon>Bacteria</taxon>
        <taxon>Bacillati</taxon>
        <taxon>Actinomycetota</taxon>
        <taxon>Actinomycetes</taxon>
        <taxon>Kitasatosporales</taxon>
        <taxon>Streptomycetaceae</taxon>
        <taxon>Kitasatospora</taxon>
    </lineage>
</organism>
<evidence type="ECO:0000313" key="13">
    <source>
        <dbReference type="Proteomes" id="UP000007076"/>
    </source>
</evidence>
<evidence type="ECO:0000256" key="2">
    <source>
        <dbReference type="ARBA" id="ARBA00022475"/>
    </source>
</evidence>
<dbReference type="PANTHER" id="PTHR43646">
    <property type="entry name" value="GLYCOSYLTRANSFERASE"/>
    <property type="match status" value="1"/>
</dbReference>
<gene>
    <name evidence="12" type="ordered locus">KSE_39850</name>
</gene>
<dbReference type="KEGG" id="ksk:KSE_39850"/>
<dbReference type="InterPro" id="IPR029044">
    <property type="entry name" value="Nucleotide-diphossugar_trans"/>
</dbReference>
<dbReference type="CAZy" id="GT2">
    <property type="family name" value="Glycosyltransferase Family 2"/>
</dbReference>
<comment type="similarity">
    <text evidence="8">Belongs to the glycosyltransferase 2 family. CrtQ subfamily.</text>
</comment>
<dbReference type="HOGENOM" id="CLU_099868_0_0_11"/>